<feature type="modified residue" description="4-aspartylphosphate" evidence="1">
    <location>
        <position position="64"/>
    </location>
</feature>
<dbReference type="EMBL" id="CP088156">
    <property type="protein sequence ID" value="UFZ03582.1"/>
    <property type="molecule type" value="Genomic_DNA"/>
</dbReference>
<keyword evidence="1" id="KW-0597">Phosphoprotein</keyword>
<proteinExistence type="predicted"/>
<dbReference type="Proteomes" id="UP001431010">
    <property type="component" value="Chromosome"/>
</dbReference>
<reference evidence="3" key="1">
    <citation type="journal article" date="2024" name="Antonie Van Leeuwenhoek">
        <title>Bradyrhizobium ontarionense sp. nov., a novel bacterial symbiont isolated from Aeschynomene indica (Indian jointvetch), harbours photosynthesis, nitrogen fixation and nitrous oxide (N2O) reductase genes.</title>
        <authorList>
            <person name="Bromfield E.S.P."/>
            <person name="Cloutier S."/>
        </authorList>
    </citation>
    <scope>NUCLEOTIDE SEQUENCE</scope>
    <source>
        <strain evidence="3">A19</strain>
    </source>
</reference>
<dbReference type="InterPro" id="IPR001789">
    <property type="entry name" value="Sig_transdc_resp-reg_receiver"/>
</dbReference>
<evidence type="ECO:0000313" key="4">
    <source>
        <dbReference type="Proteomes" id="UP001431010"/>
    </source>
</evidence>
<keyword evidence="4" id="KW-1185">Reference proteome</keyword>
<sequence length="156" mass="17463">MSDPIHVLLVEDNEADVDLTRATLDQTRFDIQISVAKDGVEAIDFLYGKGNWSEPGRPTLILLDLNLPRKDGRQVLAVLKSEDDLRRIPVVILSSSDADSDITSCYHLGANCYIVKPVDLKEYRSLVRVMEDFWLGAAKLPRREGHSNATRVGGNW</sequence>
<evidence type="ECO:0000313" key="3">
    <source>
        <dbReference type="EMBL" id="UFZ03582.1"/>
    </source>
</evidence>
<accession>A0ABY3R971</accession>
<feature type="domain" description="Response regulatory" evidence="2">
    <location>
        <begin position="6"/>
        <end position="131"/>
    </location>
</feature>
<dbReference type="CDD" id="cd17557">
    <property type="entry name" value="REC_Rcp-like"/>
    <property type="match status" value="1"/>
</dbReference>
<gene>
    <name evidence="3" type="ORF">LQG66_30895</name>
</gene>
<evidence type="ECO:0000259" key="2">
    <source>
        <dbReference type="PROSITE" id="PS50110"/>
    </source>
</evidence>
<dbReference type="SMART" id="SM00448">
    <property type="entry name" value="REC"/>
    <property type="match status" value="1"/>
</dbReference>
<name>A0ABY3R971_9BRAD</name>
<dbReference type="Pfam" id="PF00072">
    <property type="entry name" value="Response_reg"/>
    <property type="match status" value="1"/>
</dbReference>
<dbReference type="Gene3D" id="3.40.50.2300">
    <property type="match status" value="1"/>
</dbReference>
<evidence type="ECO:0000256" key="1">
    <source>
        <dbReference type="PROSITE-ProRule" id="PRU00169"/>
    </source>
</evidence>
<dbReference type="SUPFAM" id="SSF52172">
    <property type="entry name" value="CheY-like"/>
    <property type="match status" value="1"/>
</dbReference>
<organism evidence="3 4">
    <name type="scientific">Bradyrhizobium ontarionense</name>
    <dbReference type="NCBI Taxonomy" id="2898149"/>
    <lineage>
        <taxon>Bacteria</taxon>
        <taxon>Pseudomonadati</taxon>
        <taxon>Pseudomonadota</taxon>
        <taxon>Alphaproteobacteria</taxon>
        <taxon>Hyphomicrobiales</taxon>
        <taxon>Nitrobacteraceae</taxon>
        <taxon>Bradyrhizobium</taxon>
    </lineage>
</organism>
<protein>
    <submittedName>
        <fullName evidence="3">Response regulator</fullName>
    </submittedName>
</protein>
<dbReference type="PANTHER" id="PTHR44520:SF2">
    <property type="entry name" value="RESPONSE REGULATOR RCP1"/>
    <property type="match status" value="1"/>
</dbReference>
<dbReference type="RefSeq" id="WP_231319599.1">
    <property type="nucleotide sequence ID" value="NZ_CP088156.1"/>
</dbReference>
<dbReference type="PROSITE" id="PS50110">
    <property type="entry name" value="RESPONSE_REGULATORY"/>
    <property type="match status" value="1"/>
</dbReference>
<dbReference type="InterPro" id="IPR052893">
    <property type="entry name" value="TCS_response_regulator"/>
</dbReference>
<dbReference type="InterPro" id="IPR011006">
    <property type="entry name" value="CheY-like_superfamily"/>
</dbReference>
<dbReference type="PANTHER" id="PTHR44520">
    <property type="entry name" value="RESPONSE REGULATOR RCP1-RELATED"/>
    <property type="match status" value="1"/>
</dbReference>